<dbReference type="GeneID" id="73466983"/>
<feature type="region of interest" description="Disordered" evidence="16">
    <location>
        <begin position="1"/>
        <end position="41"/>
    </location>
</feature>
<feature type="transmembrane region" description="Helical" evidence="17">
    <location>
        <begin position="184"/>
        <end position="206"/>
    </location>
</feature>
<feature type="compositionally biased region" description="Low complexity" evidence="16">
    <location>
        <begin position="1"/>
        <end position="16"/>
    </location>
</feature>
<feature type="compositionally biased region" description="Polar residues" evidence="16">
    <location>
        <begin position="18"/>
        <end position="41"/>
    </location>
</feature>
<organism evidence="21 22">
    <name type="scientific">[Candida] subhashii</name>
    <dbReference type="NCBI Taxonomy" id="561895"/>
    <lineage>
        <taxon>Eukaryota</taxon>
        <taxon>Fungi</taxon>
        <taxon>Dikarya</taxon>
        <taxon>Ascomycota</taxon>
        <taxon>Saccharomycotina</taxon>
        <taxon>Pichiomycetes</taxon>
        <taxon>Debaryomycetaceae</taxon>
        <taxon>Spathaspora</taxon>
    </lineage>
</organism>
<evidence type="ECO:0000256" key="11">
    <source>
        <dbReference type="ARBA" id="ARBA00023136"/>
    </source>
</evidence>
<dbReference type="PANTHER" id="PTHR43326:SF1">
    <property type="entry name" value="METHIONINE--TRNA LIGASE, MITOCHONDRIAL"/>
    <property type="match status" value="1"/>
</dbReference>
<evidence type="ECO:0000259" key="20">
    <source>
        <dbReference type="Pfam" id="PF09334"/>
    </source>
</evidence>
<keyword evidence="8 15" id="KW-0067">ATP-binding</keyword>
<dbReference type="EMBL" id="JAGSYN010000024">
    <property type="protein sequence ID" value="KAG7666287.1"/>
    <property type="molecule type" value="Genomic_DNA"/>
</dbReference>
<dbReference type="GO" id="GO:0004825">
    <property type="term" value="F:methionine-tRNA ligase activity"/>
    <property type="evidence" value="ECO:0007669"/>
    <property type="project" value="UniProtKB-EC"/>
</dbReference>
<evidence type="ECO:0000256" key="9">
    <source>
        <dbReference type="ARBA" id="ARBA00022917"/>
    </source>
</evidence>
<comment type="similarity">
    <text evidence="2 15">Belongs to the class-I aminoacyl-tRNA synthetase family.</text>
</comment>
<evidence type="ECO:0000256" key="6">
    <source>
        <dbReference type="ARBA" id="ARBA00022692"/>
    </source>
</evidence>
<evidence type="ECO:0000259" key="18">
    <source>
        <dbReference type="Pfam" id="PF00133"/>
    </source>
</evidence>
<reference evidence="21 22" key="1">
    <citation type="journal article" date="2021" name="DNA Res.">
        <title>Genome analysis of Candida subhashii reveals its hybrid nature and dual mitochondrial genome conformations.</title>
        <authorList>
            <person name="Mixao V."/>
            <person name="Hegedusova E."/>
            <person name="Saus E."/>
            <person name="Pryszcz L.P."/>
            <person name="Cillingova A."/>
            <person name="Nosek J."/>
            <person name="Gabaldon T."/>
        </authorList>
    </citation>
    <scope>NUCLEOTIDE SEQUENCE [LARGE SCALE GENOMIC DNA]</scope>
    <source>
        <strain evidence="21 22">CBS 10753</strain>
    </source>
</reference>
<dbReference type="EC" id="6.1.1.10" evidence="4"/>
<evidence type="ECO:0000256" key="17">
    <source>
        <dbReference type="SAM" id="Phobius"/>
    </source>
</evidence>
<dbReference type="FunFam" id="2.170.220.10:FF:000001">
    <property type="entry name" value="methionine--tRNA ligase, mitochondrial"/>
    <property type="match status" value="1"/>
</dbReference>
<evidence type="ECO:0000256" key="12">
    <source>
        <dbReference type="ARBA" id="ARBA00023146"/>
    </source>
</evidence>
<evidence type="ECO:0000256" key="10">
    <source>
        <dbReference type="ARBA" id="ARBA00022989"/>
    </source>
</evidence>
<comment type="subcellular location">
    <subcellularLocation>
        <location evidence="1">Membrane</location>
        <topology evidence="1">Multi-pass membrane protein</topology>
    </subcellularLocation>
</comment>
<dbReference type="InterPro" id="IPR002300">
    <property type="entry name" value="aa-tRNA-synth_Ia"/>
</dbReference>
<gene>
    <name evidence="21" type="ORF">J8A68_000182</name>
</gene>
<dbReference type="InterPro" id="IPR015413">
    <property type="entry name" value="Methionyl/Leucyl_tRNA_Synth"/>
</dbReference>
<dbReference type="RefSeq" id="XP_049266519.1">
    <property type="nucleotide sequence ID" value="XM_049405534.1"/>
</dbReference>
<evidence type="ECO:0000256" key="15">
    <source>
        <dbReference type="RuleBase" id="RU363039"/>
    </source>
</evidence>
<feature type="transmembrane region" description="Helical" evidence="17">
    <location>
        <begin position="132"/>
        <end position="149"/>
    </location>
</feature>
<dbReference type="Pfam" id="PF04893">
    <property type="entry name" value="Yip1"/>
    <property type="match status" value="1"/>
</dbReference>
<feature type="domain" description="Methionyl/Leucyl tRNA synthetase" evidence="20">
    <location>
        <begin position="251"/>
        <end position="451"/>
    </location>
</feature>
<keyword evidence="5 15" id="KW-0436">Ligase</keyword>
<keyword evidence="7 15" id="KW-0547">Nucleotide-binding</keyword>
<evidence type="ECO:0000256" key="14">
    <source>
        <dbReference type="ARBA" id="ARBA00068817"/>
    </source>
</evidence>
<evidence type="ECO:0000259" key="19">
    <source>
        <dbReference type="Pfam" id="PF04893"/>
    </source>
</evidence>
<evidence type="ECO:0000256" key="1">
    <source>
        <dbReference type="ARBA" id="ARBA00004141"/>
    </source>
</evidence>
<dbReference type="Pfam" id="PF00133">
    <property type="entry name" value="tRNA-synt_1"/>
    <property type="match status" value="1"/>
</dbReference>
<evidence type="ECO:0000256" key="5">
    <source>
        <dbReference type="ARBA" id="ARBA00022598"/>
    </source>
</evidence>
<feature type="transmembrane region" description="Helical" evidence="17">
    <location>
        <begin position="155"/>
        <end position="172"/>
    </location>
</feature>
<dbReference type="AlphaFoldDB" id="A0A8J5UV51"/>
<proteinExistence type="inferred from homology"/>
<dbReference type="GO" id="GO:0005739">
    <property type="term" value="C:mitochondrion"/>
    <property type="evidence" value="ECO:0007669"/>
    <property type="project" value="UniProtKB-ARBA"/>
</dbReference>
<evidence type="ECO:0000256" key="2">
    <source>
        <dbReference type="ARBA" id="ARBA00005594"/>
    </source>
</evidence>
<evidence type="ECO:0000256" key="7">
    <source>
        <dbReference type="ARBA" id="ARBA00022741"/>
    </source>
</evidence>
<keyword evidence="6 17" id="KW-0812">Transmembrane</keyword>
<dbReference type="GO" id="GO:0005524">
    <property type="term" value="F:ATP binding"/>
    <property type="evidence" value="ECO:0007669"/>
    <property type="project" value="UniProtKB-KW"/>
</dbReference>
<keyword evidence="12 15" id="KW-0030">Aminoacyl-tRNA synthetase</keyword>
<dbReference type="InterPro" id="IPR006977">
    <property type="entry name" value="Yip1_dom"/>
</dbReference>
<feature type="domain" description="Aminoacyl-tRNA synthetase class Ia" evidence="18">
    <location>
        <begin position="487"/>
        <end position="530"/>
    </location>
</feature>
<feature type="domain" description="Yip1" evidence="19">
    <location>
        <begin position="124"/>
        <end position="248"/>
    </location>
</feature>
<dbReference type="InterPro" id="IPR023457">
    <property type="entry name" value="Met-tRNA_synth_2"/>
</dbReference>
<evidence type="ECO:0000313" key="22">
    <source>
        <dbReference type="Proteomes" id="UP000694255"/>
    </source>
</evidence>
<dbReference type="PANTHER" id="PTHR43326">
    <property type="entry name" value="METHIONYL-TRNA SYNTHETASE"/>
    <property type="match status" value="1"/>
</dbReference>
<dbReference type="GO" id="GO:0006431">
    <property type="term" value="P:methionyl-tRNA aminoacylation"/>
    <property type="evidence" value="ECO:0007669"/>
    <property type="project" value="TreeGrafter"/>
</dbReference>
<keyword evidence="10 17" id="KW-1133">Transmembrane helix</keyword>
<accession>A0A8J5UV51</accession>
<dbReference type="Proteomes" id="UP000694255">
    <property type="component" value="Unassembled WGS sequence"/>
</dbReference>
<name>A0A8J5UV51_9ASCO</name>
<dbReference type="GO" id="GO:0016020">
    <property type="term" value="C:membrane"/>
    <property type="evidence" value="ECO:0007669"/>
    <property type="project" value="UniProtKB-SubCell"/>
</dbReference>
<keyword evidence="11 17" id="KW-0472">Membrane</keyword>
<evidence type="ECO:0000256" key="4">
    <source>
        <dbReference type="ARBA" id="ARBA00012838"/>
    </source>
</evidence>
<comment type="caution">
    <text evidence="21">The sequence shown here is derived from an EMBL/GenBank/DDBJ whole genome shotgun (WGS) entry which is preliminary data.</text>
</comment>
<evidence type="ECO:0000313" key="21">
    <source>
        <dbReference type="EMBL" id="KAG7666287.1"/>
    </source>
</evidence>
<sequence length="739" mass="84066">MAYYQPVNNNSNNPPNMQFYQSNYSTNQNTYSPQSMHTPAATNTMGGGLGGSMMGGNMDNGFGSQFDISGTMGNGELTSGLLAAFGTSGYPGEPPLLEELGINFQHIKQKTLTVLNPLNQNINSDIMADSDLAGPILFVLMFGTLLLFAGKVQFGYIYGVGLFGTISLHYLFKFMSNDTTIDLVRSASVIGYCLLPLVLISVFGVVISLDNLLGYCLSIIAVLWCTYSASGFFVAVLKLHNVRPLIAYPLCTDEHGLKIQSVAEKLNTDPKSLVDEVSQNFKSLADLANVKYDRFIRTTDKDHVELVQWFWNLMMDKGYIYKGTHSGLYCVSDETFYPKSRTIEKPDGRIYSIETGNEVFMYQEENYFFKLSKFKQDLLNHLQQNPNFIKPKEKYDSVVKELQENELEDLSISRPSTRLKWSIEVPNDPTQKIYVWFDALLNYLTASKFPQGFTQDSNNNYSTRGKHSATNSHNRKRYRPFSFHWLSDGVKMSKSLGNVVDPIKLSEYVGIDSMRFFLMGNSNIGFDSKFSQDLMVESRDMLMKKYTILIARVGGNKFDIMESIEYYQQGKFDIGIDDLIREINKEGDELEMLIEVTHKLIAGMNELYGIMDEQIQNEFDYNRAIKHWWAIIDDANKVFQEGEPWKFVKLIKKGEESADKLEKYKTLINYYVFLSTEATRICSILIQPVIPEISGKILDRLSVDNSRRNIEWGKYGKDLSYGKDANKAELHQHPLTKLE</sequence>
<keyword evidence="22" id="KW-1185">Reference proteome</keyword>
<protein>
    <recommendedName>
        <fullName evidence="14">Probable methionine--tRNA ligase, mitochondrial</fullName>
        <ecNumber evidence="4">6.1.1.10</ecNumber>
    </recommendedName>
</protein>
<keyword evidence="9 15" id="KW-0648">Protein biosynthesis</keyword>
<dbReference type="OrthoDB" id="24670at2759"/>
<comment type="catalytic activity">
    <reaction evidence="13">
        <text>tRNA(Met) + L-methionine + ATP = L-methionyl-tRNA(Met) + AMP + diphosphate</text>
        <dbReference type="Rhea" id="RHEA:13481"/>
        <dbReference type="Rhea" id="RHEA-COMP:9667"/>
        <dbReference type="Rhea" id="RHEA-COMP:9698"/>
        <dbReference type="ChEBI" id="CHEBI:30616"/>
        <dbReference type="ChEBI" id="CHEBI:33019"/>
        <dbReference type="ChEBI" id="CHEBI:57844"/>
        <dbReference type="ChEBI" id="CHEBI:78442"/>
        <dbReference type="ChEBI" id="CHEBI:78530"/>
        <dbReference type="ChEBI" id="CHEBI:456215"/>
        <dbReference type="EC" id="6.1.1.10"/>
    </reaction>
</comment>
<evidence type="ECO:0000256" key="8">
    <source>
        <dbReference type="ARBA" id="ARBA00022840"/>
    </source>
</evidence>
<feature type="transmembrane region" description="Helical" evidence="17">
    <location>
        <begin position="212"/>
        <end position="237"/>
    </location>
</feature>
<evidence type="ECO:0000256" key="16">
    <source>
        <dbReference type="SAM" id="MobiDB-lite"/>
    </source>
</evidence>
<dbReference type="Pfam" id="PF09334">
    <property type="entry name" value="tRNA-synt_1g"/>
    <property type="match status" value="1"/>
</dbReference>
<evidence type="ECO:0000256" key="3">
    <source>
        <dbReference type="ARBA" id="ARBA00010596"/>
    </source>
</evidence>
<comment type="similarity">
    <text evidence="3">Belongs to the YIP1 family.</text>
</comment>
<evidence type="ECO:0000256" key="13">
    <source>
        <dbReference type="ARBA" id="ARBA00047364"/>
    </source>
</evidence>